<dbReference type="InterPro" id="IPR010017">
    <property type="entry name" value="CmoB"/>
</dbReference>
<organism evidence="3">
    <name type="scientific">marine metagenome</name>
    <dbReference type="NCBI Taxonomy" id="408172"/>
    <lineage>
        <taxon>unclassified sequences</taxon>
        <taxon>metagenomes</taxon>
        <taxon>ecological metagenomes</taxon>
    </lineage>
</organism>
<dbReference type="EMBL" id="UINC01004493">
    <property type="protein sequence ID" value="SVA14713.1"/>
    <property type="molecule type" value="Genomic_DNA"/>
</dbReference>
<dbReference type="GO" id="GO:0002098">
    <property type="term" value="P:tRNA wobble uridine modification"/>
    <property type="evidence" value="ECO:0007669"/>
    <property type="project" value="InterPro"/>
</dbReference>
<dbReference type="GO" id="GO:0016765">
    <property type="term" value="F:transferase activity, transferring alkyl or aryl (other than methyl) groups"/>
    <property type="evidence" value="ECO:0007669"/>
    <property type="project" value="InterPro"/>
</dbReference>
<accession>A0A381TL26</accession>
<reference evidence="3" key="1">
    <citation type="submission" date="2018-05" db="EMBL/GenBank/DDBJ databases">
        <authorList>
            <person name="Lanie J.A."/>
            <person name="Ng W.-L."/>
            <person name="Kazmierczak K.M."/>
            <person name="Andrzejewski T.M."/>
            <person name="Davidsen T.M."/>
            <person name="Wayne K.J."/>
            <person name="Tettelin H."/>
            <person name="Glass J.I."/>
            <person name="Rusch D."/>
            <person name="Podicherti R."/>
            <person name="Tsui H.-C.T."/>
            <person name="Winkler M.E."/>
        </authorList>
    </citation>
    <scope>NUCLEOTIDE SEQUENCE</scope>
</reference>
<dbReference type="SUPFAM" id="SSF53335">
    <property type="entry name" value="S-adenosyl-L-methionine-dependent methyltransferases"/>
    <property type="match status" value="1"/>
</dbReference>
<dbReference type="AlphaFoldDB" id="A0A381TL26"/>
<dbReference type="Gene3D" id="3.40.50.150">
    <property type="entry name" value="Vaccinia Virus protein VP39"/>
    <property type="match status" value="1"/>
</dbReference>
<evidence type="ECO:0000313" key="3">
    <source>
        <dbReference type="EMBL" id="SVA14713.1"/>
    </source>
</evidence>
<evidence type="ECO:0000256" key="2">
    <source>
        <dbReference type="ARBA" id="ARBA00022694"/>
    </source>
</evidence>
<dbReference type="InterPro" id="IPR029063">
    <property type="entry name" value="SAM-dependent_MTases_sf"/>
</dbReference>
<feature type="non-terminal residue" evidence="3">
    <location>
        <position position="296"/>
    </location>
</feature>
<gene>
    <name evidence="3" type="ORF">METZ01_LOCUS67567</name>
</gene>
<evidence type="ECO:0008006" key="4">
    <source>
        <dbReference type="Google" id="ProtNLM"/>
    </source>
</evidence>
<name>A0A381TL26_9ZZZZ</name>
<dbReference type="NCBIfam" id="TIGR00452">
    <property type="entry name" value="tRNA 5-methoxyuridine(34)/uridine 5-oxyacetic acid(34) synthase CmoB"/>
    <property type="match status" value="1"/>
</dbReference>
<proteinExistence type="predicted"/>
<evidence type="ECO:0000256" key="1">
    <source>
        <dbReference type="ARBA" id="ARBA00022679"/>
    </source>
</evidence>
<dbReference type="Pfam" id="PF08003">
    <property type="entry name" value="Methyltransf_9"/>
    <property type="match status" value="1"/>
</dbReference>
<dbReference type="InterPro" id="IPR027555">
    <property type="entry name" value="Mo5U34_MeTrfas-like"/>
</dbReference>
<sequence>LNSLDLDPYEQVKDKRIENWKKIISNLPLINTTKVDLLNGITVQGKWDSKDKQRTEEDLMQLVPWRKGPFMIQDIFIDAEWQSNMKWERVLDLNIELKGKNILDVGSGNGYYGFRMLGKGAEFVVCLEPNVSHLTQFLVLNHFINSDRIKMVPRRIEEISFLDKCFDLVFSMGVLYHQRNPESHLNLLASHLKEGGQIILETLIAPDEYGQALIPKSSYANMSNVWFIHSRKGLEDLINKLGLKILKMGPSVKTMPEEQRATKWMPFRSLVDGLSQGLDRTVEGLPSPDRVVLVLT</sequence>
<dbReference type="NCBIfam" id="NF011650">
    <property type="entry name" value="PRK15068.1"/>
    <property type="match status" value="1"/>
</dbReference>
<keyword evidence="2" id="KW-0819">tRNA processing</keyword>
<feature type="non-terminal residue" evidence="3">
    <location>
        <position position="1"/>
    </location>
</feature>
<dbReference type="CDD" id="cd02440">
    <property type="entry name" value="AdoMet_MTases"/>
    <property type="match status" value="1"/>
</dbReference>
<keyword evidence="1" id="KW-0808">Transferase</keyword>
<protein>
    <recommendedName>
        <fullName evidence="4">tRNA 5-methoxyuridine(34)/uridine 5-oxyacetic acid(34) synthase CmoB</fullName>
    </recommendedName>
</protein>